<feature type="region of interest" description="Disordered" evidence="7">
    <location>
        <begin position="578"/>
        <end position="609"/>
    </location>
</feature>
<dbReference type="OMA" id="ESTRTCA"/>
<dbReference type="InterPro" id="IPR036259">
    <property type="entry name" value="MFS_trans_sf"/>
</dbReference>
<feature type="transmembrane region" description="Helical" evidence="8">
    <location>
        <begin position="38"/>
        <end position="59"/>
    </location>
</feature>
<dbReference type="InterPro" id="IPR050382">
    <property type="entry name" value="MFS_Na/Anion_cotransporter"/>
</dbReference>
<keyword evidence="4" id="KW-0769">Symport</keyword>
<sequence>MLCLVCIGVFLNFLQRMILSSAIIPMSGSMGWDKQQQGFVLQAFFWGYVSTQIIGGSVADYSAKEVLTVSVVGSALLGAATPSTTLHSGLWGLIVVRVAMGLVQGAMYPSIHSLVSRHIPPSSMSVASALPHSALYVGLVSAFFITPLVGGKKGEVVPPAAADTGSSWLQTWFPEWSLPFFLFSAATLLWLPFWTGLSLGGKESTSDAAKSEIRDGLSVRVRGLSESTRTCAESSSSKVQEDNSPTEVNRLKSDDELMSPQPVPSVPSEDAISPPLPTRPHMDSQDSPAAADDSPRKGERTGLLSLDAPKLPVRERKDSPKRPPRTLPVQARLKAAMEGKRERPPAQKAAKHTWRYTLRMWFALLSYRSVWALLGCHYAVCGPRIALMTWAPSFINDRFSVSDAELGFFSSLPYVAMAVASAFAGLLADMMIRKGWRVIHVRRFIQAVSMLTAALAILGLAYEAASPLVATLFLTLATGSDALGYGALNVMHLDMAPTMAGLLYGTSNTFCNLGGIVSVPTVGWLLRKGEEAGMAVGDRWRWVFFMCIAHYLIGVVWWLWASSDERIDTALEARLRKQHSGADERDASGGGTAAVKEGHHGAESGSSSV</sequence>
<reference evidence="10 11" key="1">
    <citation type="submission" date="2014-11" db="EMBL/GenBank/DDBJ databases">
        <authorList>
            <person name="Zhu J."/>
            <person name="Qi W."/>
            <person name="Song R."/>
        </authorList>
    </citation>
    <scope>NUCLEOTIDE SEQUENCE [LARGE SCALE GENOMIC DNA]</scope>
</reference>
<feature type="compositionally biased region" description="Basic and acidic residues" evidence="7">
    <location>
        <begin position="312"/>
        <end position="321"/>
    </location>
</feature>
<dbReference type="Proteomes" id="UP000041254">
    <property type="component" value="Unassembled WGS sequence"/>
</dbReference>
<comment type="subcellular location">
    <subcellularLocation>
        <location evidence="1">Membrane</location>
        <topology evidence="1">Multi-pass membrane protein</topology>
    </subcellularLocation>
</comment>
<dbReference type="InterPro" id="IPR020846">
    <property type="entry name" value="MFS_dom"/>
</dbReference>
<feature type="domain" description="Major facilitator superfamily (MFS) profile" evidence="9">
    <location>
        <begin position="1"/>
        <end position="566"/>
    </location>
</feature>
<dbReference type="OrthoDB" id="2985014at2759"/>
<feature type="transmembrane region" description="Helical" evidence="8">
    <location>
        <begin position="542"/>
        <end position="560"/>
    </location>
</feature>
<feature type="transmembrane region" description="Helical" evidence="8">
    <location>
        <begin position="66"/>
        <end position="84"/>
    </location>
</feature>
<keyword evidence="3 8" id="KW-0812">Transmembrane</keyword>
<evidence type="ECO:0000256" key="6">
    <source>
        <dbReference type="ARBA" id="ARBA00023136"/>
    </source>
</evidence>
<dbReference type="Gene3D" id="1.20.1250.20">
    <property type="entry name" value="MFS general substrate transporter like domains"/>
    <property type="match status" value="2"/>
</dbReference>
<evidence type="ECO:0000313" key="10">
    <source>
        <dbReference type="EMBL" id="CEM26525.1"/>
    </source>
</evidence>
<feature type="transmembrane region" description="Helical" evidence="8">
    <location>
        <begin position="468"/>
        <end position="488"/>
    </location>
</feature>
<keyword evidence="11" id="KW-1185">Reference proteome</keyword>
<dbReference type="PANTHER" id="PTHR11662:SF446">
    <property type="entry name" value="SODIUM-DEPENDENT PHOSPHATE TRANSPORT PROTEIN 1, CHLOROPLASTIC"/>
    <property type="match status" value="1"/>
</dbReference>
<organism evidence="10 11">
    <name type="scientific">Vitrella brassicaformis (strain CCMP3155)</name>
    <dbReference type="NCBI Taxonomy" id="1169540"/>
    <lineage>
        <taxon>Eukaryota</taxon>
        <taxon>Sar</taxon>
        <taxon>Alveolata</taxon>
        <taxon>Colpodellida</taxon>
        <taxon>Vitrellaceae</taxon>
        <taxon>Vitrella</taxon>
    </lineage>
</organism>
<dbReference type="FunFam" id="1.20.1250.20:FF:000003">
    <property type="entry name" value="Solute carrier family 17 member 3"/>
    <property type="match status" value="1"/>
</dbReference>
<feature type="compositionally biased region" description="Basic and acidic residues" evidence="7">
    <location>
        <begin position="335"/>
        <end position="345"/>
    </location>
</feature>
<protein>
    <recommendedName>
        <fullName evidence="9">Major facilitator superfamily (MFS) profile domain-containing protein</fullName>
    </recommendedName>
</protein>
<evidence type="ECO:0000256" key="5">
    <source>
        <dbReference type="ARBA" id="ARBA00022989"/>
    </source>
</evidence>
<dbReference type="PhylomeDB" id="A0A0G4GBQ1"/>
<evidence type="ECO:0000256" key="3">
    <source>
        <dbReference type="ARBA" id="ARBA00022692"/>
    </source>
</evidence>
<feature type="compositionally biased region" description="Polar residues" evidence="7">
    <location>
        <begin position="225"/>
        <end position="247"/>
    </location>
</feature>
<evidence type="ECO:0000313" key="11">
    <source>
        <dbReference type="Proteomes" id="UP000041254"/>
    </source>
</evidence>
<evidence type="ECO:0000256" key="2">
    <source>
        <dbReference type="ARBA" id="ARBA00022448"/>
    </source>
</evidence>
<accession>A0A0G4GBQ1</accession>
<feature type="transmembrane region" description="Helical" evidence="8">
    <location>
        <begin position="176"/>
        <end position="194"/>
    </location>
</feature>
<dbReference type="PANTHER" id="PTHR11662">
    <property type="entry name" value="SOLUTE CARRIER FAMILY 17"/>
    <property type="match status" value="1"/>
</dbReference>
<feature type="transmembrane region" description="Helical" evidence="8">
    <location>
        <begin position="500"/>
        <end position="522"/>
    </location>
</feature>
<feature type="transmembrane region" description="Helical" evidence="8">
    <location>
        <begin position="90"/>
        <end position="108"/>
    </location>
</feature>
<evidence type="ECO:0000256" key="4">
    <source>
        <dbReference type="ARBA" id="ARBA00022847"/>
    </source>
</evidence>
<dbReference type="GO" id="GO:0015293">
    <property type="term" value="F:symporter activity"/>
    <property type="evidence" value="ECO:0007669"/>
    <property type="project" value="UniProtKB-KW"/>
</dbReference>
<dbReference type="EMBL" id="CDMY01000618">
    <property type="protein sequence ID" value="CEM26525.1"/>
    <property type="molecule type" value="Genomic_DNA"/>
</dbReference>
<dbReference type="PROSITE" id="PS50850">
    <property type="entry name" value="MFS"/>
    <property type="match status" value="1"/>
</dbReference>
<dbReference type="GO" id="GO:0016020">
    <property type="term" value="C:membrane"/>
    <property type="evidence" value="ECO:0007669"/>
    <property type="project" value="UniProtKB-SubCell"/>
</dbReference>
<feature type="transmembrane region" description="Helical" evidence="8">
    <location>
        <begin position="129"/>
        <end position="149"/>
    </location>
</feature>
<keyword evidence="5 8" id="KW-1133">Transmembrane helix</keyword>
<dbReference type="STRING" id="1169540.A0A0G4GBQ1"/>
<feature type="transmembrane region" description="Helical" evidence="8">
    <location>
        <begin position="411"/>
        <end position="432"/>
    </location>
</feature>
<evidence type="ECO:0000256" key="1">
    <source>
        <dbReference type="ARBA" id="ARBA00004141"/>
    </source>
</evidence>
<dbReference type="Pfam" id="PF07690">
    <property type="entry name" value="MFS_1"/>
    <property type="match status" value="1"/>
</dbReference>
<feature type="transmembrane region" description="Helical" evidence="8">
    <location>
        <begin position="444"/>
        <end position="462"/>
    </location>
</feature>
<dbReference type="InterPro" id="IPR011701">
    <property type="entry name" value="MFS"/>
</dbReference>
<name>A0A0G4GBQ1_VITBC</name>
<feature type="compositionally biased region" description="Basic and acidic residues" evidence="7">
    <location>
        <begin position="578"/>
        <end position="587"/>
    </location>
</feature>
<keyword evidence="6 8" id="KW-0472">Membrane</keyword>
<dbReference type="AlphaFoldDB" id="A0A0G4GBQ1"/>
<keyword evidence="2" id="KW-0813">Transport</keyword>
<gene>
    <name evidence="10" type="ORF">Vbra_6179</name>
</gene>
<feature type="region of interest" description="Disordered" evidence="7">
    <location>
        <begin position="224"/>
        <end position="348"/>
    </location>
</feature>
<dbReference type="SUPFAM" id="SSF103473">
    <property type="entry name" value="MFS general substrate transporter"/>
    <property type="match status" value="1"/>
</dbReference>
<evidence type="ECO:0000256" key="8">
    <source>
        <dbReference type="SAM" id="Phobius"/>
    </source>
</evidence>
<dbReference type="VEuPathDB" id="CryptoDB:Vbra_6179"/>
<feature type="transmembrane region" description="Helical" evidence="8">
    <location>
        <begin position="370"/>
        <end position="391"/>
    </location>
</feature>
<evidence type="ECO:0000256" key="7">
    <source>
        <dbReference type="SAM" id="MobiDB-lite"/>
    </source>
</evidence>
<dbReference type="InParanoid" id="A0A0G4GBQ1"/>
<proteinExistence type="predicted"/>
<evidence type="ECO:0000259" key="9">
    <source>
        <dbReference type="PROSITE" id="PS50850"/>
    </source>
</evidence>